<comment type="caution">
    <text evidence="1">The sequence shown here is derived from an EMBL/GenBank/DDBJ whole genome shotgun (WGS) entry which is preliminary data.</text>
</comment>
<evidence type="ECO:0000313" key="1">
    <source>
        <dbReference type="EMBL" id="KAF1802494.1"/>
    </source>
</evidence>
<sequence>MTPRSWDKLPQEVLRRTFEHLRQGLAKKGCHTYHDAKTRATRWHIAFTACQLVCKAWSKEAQRILYMKVYLGKNIARFMQTVTVESPHLAAFVHTVNFSSRIFEASDPASSLERLFFHCRKITSIASDTLQECEQLIWPTLLLDDILLEDLQSASPDEPDTFDSYLFTLVQLKFRKSMDSVFIKLLPPNHQEKHRAQMDQILIEKLSQFSSSTELAISHCSPPTYAYFDSILGNCAESISSLEIETLDMKTWNSQLENVKPNIAIDYVHIKKLIMGEGSLQYLNSKFTNLDQLIVDFSNYEIKLDDDERQKVFWDDLKQFLTAAELTTFHVGLGTTDEKAKAIKCLEYLKGLECEVYDMSITFWDTNSRQTPKKPLGITIMRMADDNSILCHVVFPRKEISNQNRLLIDIRQILNLSCITLNAVDLMDKIYDKLVKTPLKLERLLPFFDMNDQGDIKHLLTKFSGNKAWYMWHHASRHNSCIMNNIVLCNPPPKALATSRSSFAILFMVIESSIISTDILPEIFSRAFFINYLILTANSYLTDDPYTLKVFMPDTEVLKLAINLAPLLKGIPVLKKEEHLIPNSALENSFLLQSFAPDGHYTLKIETESKTRIYNRHGSNSQVVDLKPEDVTRGSQDNFLIWIKLKYLEMFYIERDDSLEKEFSYKEF</sequence>
<gene>
    <name evidence="1" type="ORF">FB192DRAFT_1378343</name>
</gene>
<dbReference type="Proteomes" id="UP000469890">
    <property type="component" value="Unassembled WGS sequence"/>
</dbReference>
<protein>
    <submittedName>
        <fullName evidence="1">Uncharacterized protein</fullName>
    </submittedName>
</protein>
<dbReference type="EMBL" id="JAAECE010000004">
    <property type="protein sequence ID" value="KAF1802494.1"/>
    <property type="molecule type" value="Genomic_DNA"/>
</dbReference>
<reference evidence="1 2" key="1">
    <citation type="submission" date="2019-09" db="EMBL/GenBank/DDBJ databases">
        <authorList>
            <consortium name="DOE Joint Genome Institute"/>
            <person name="Mondo S.J."/>
            <person name="Navarro-Mendoza M.I."/>
            <person name="Perez-Arques C."/>
            <person name="Panchal S."/>
            <person name="Nicolas F.E."/>
            <person name="Ganguly P."/>
            <person name="Pangilinan J."/>
            <person name="Grigoriev I."/>
            <person name="Heitman J."/>
            <person name="Sanya K."/>
            <person name="Garre V."/>
        </authorList>
    </citation>
    <scope>NUCLEOTIDE SEQUENCE [LARGE SCALE GENOMIC DNA]</scope>
    <source>
        <strain evidence="1 2">MU402</strain>
    </source>
</reference>
<evidence type="ECO:0000313" key="2">
    <source>
        <dbReference type="Proteomes" id="UP000469890"/>
    </source>
</evidence>
<dbReference type="AlphaFoldDB" id="A0A8H4BI15"/>
<organism evidence="1 2">
    <name type="scientific">Mucor circinelloides f. lusitanicus</name>
    <name type="common">Mucor racemosus var. lusitanicus</name>
    <dbReference type="NCBI Taxonomy" id="29924"/>
    <lineage>
        <taxon>Eukaryota</taxon>
        <taxon>Fungi</taxon>
        <taxon>Fungi incertae sedis</taxon>
        <taxon>Mucoromycota</taxon>
        <taxon>Mucoromycotina</taxon>
        <taxon>Mucoromycetes</taxon>
        <taxon>Mucorales</taxon>
        <taxon>Mucorineae</taxon>
        <taxon>Mucoraceae</taxon>
        <taxon>Mucor</taxon>
    </lineage>
</organism>
<feature type="non-terminal residue" evidence="1">
    <location>
        <position position="668"/>
    </location>
</feature>
<name>A0A8H4BI15_MUCCL</name>
<accession>A0A8H4BI15</accession>
<proteinExistence type="predicted"/>